<keyword evidence="2 8" id="KW-0808">Transferase</keyword>
<gene>
    <name evidence="8" type="primary">tmk</name>
    <name evidence="10" type="ORF">A2650_01520</name>
</gene>
<dbReference type="GO" id="GO:0006227">
    <property type="term" value="P:dUDP biosynthetic process"/>
    <property type="evidence" value="ECO:0007669"/>
    <property type="project" value="TreeGrafter"/>
</dbReference>
<dbReference type="GO" id="GO:0004798">
    <property type="term" value="F:dTMP kinase activity"/>
    <property type="evidence" value="ECO:0007669"/>
    <property type="project" value="UniProtKB-UniRule"/>
</dbReference>
<dbReference type="EMBL" id="MGJD01000032">
    <property type="protein sequence ID" value="OGM99948.1"/>
    <property type="molecule type" value="Genomic_DNA"/>
</dbReference>
<evidence type="ECO:0000256" key="1">
    <source>
        <dbReference type="ARBA" id="ARBA00009776"/>
    </source>
</evidence>
<dbReference type="CDD" id="cd01672">
    <property type="entry name" value="TMPK"/>
    <property type="match status" value="1"/>
</dbReference>
<sequence>MVKNPYKGKFVILAGYDGSGKDTQAHRLDLALQANHPKTNVLRPFPKEPTGGPIGKRIYDILFGRDPEFRLGENLSDFEFQKLFIQDRIEHYQKIVIPALESGTHIICNRGIDSTLVYGGNTLGEFKKIMAMHEDMFNQANVPLVWPDLIVIYDVSPETAMRRMNKSGKEKDAFENELKARRVTSNYRAIAALYPNCKLIDAEPEGEDGAKAIFADARQYIYPVLGIDLK</sequence>
<comment type="caution">
    <text evidence="8">Lacks conserved residue(s) required for the propagation of feature annotation.</text>
</comment>
<evidence type="ECO:0000256" key="3">
    <source>
        <dbReference type="ARBA" id="ARBA00022727"/>
    </source>
</evidence>
<dbReference type="GO" id="GO:0005737">
    <property type="term" value="C:cytoplasm"/>
    <property type="evidence" value="ECO:0007669"/>
    <property type="project" value="TreeGrafter"/>
</dbReference>
<evidence type="ECO:0000256" key="6">
    <source>
        <dbReference type="ARBA" id="ARBA00022840"/>
    </source>
</evidence>
<dbReference type="Gene3D" id="3.40.50.300">
    <property type="entry name" value="P-loop containing nucleotide triphosphate hydrolases"/>
    <property type="match status" value="1"/>
</dbReference>
<protein>
    <recommendedName>
        <fullName evidence="8">Thymidylate kinase</fullName>
        <ecNumber evidence="8">2.7.4.9</ecNumber>
    </recommendedName>
    <alternativeName>
        <fullName evidence="8">dTMP kinase</fullName>
    </alternativeName>
</protein>
<proteinExistence type="inferred from homology"/>
<evidence type="ECO:0000259" key="9">
    <source>
        <dbReference type="Pfam" id="PF02223"/>
    </source>
</evidence>
<dbReference type="EC" id="2.7.4.9" evidence="8"/>
<reference evidence="10 11" key="1">
    <citation type="journal article" date="2016" name="Nat. Commun.">
        <title>Thousands of microbial genomes shed light on interconnected biogeochemical processes in an aquifer system.</title>
        <authorList>
            <person name="Anantharaman K."/>
            <person name="Brown C.T."/>
            <person name="Hug L.A."/>
            <person name="Sharon I."/>
            <person name="Castelle C.J."/>
            <person name="Probst A.J."/>
            <person name="Thomas B.C."/>
            <person name="Singh A."/>
            <person name="Wilkins M.J."/>
            <person name="Karaoz U."/>
            <person name="Brodie E.L."/>
            <person name="Williams K.H."/>
            <person name="Hubbard S.S."/>
            <person name="Banfield J.F."/>
        </authorList>
    </citation>
    <scope>NUCLEOTIDE SEQUENCE [LARGE SCALE GENOMIC DNA]</scope>
</reference>
<accession>A0A1F8EIT0</accession>
<keyword evidence="6 8" id="KW-0067">ATP-binding</keyword>
<keyword evidence="5 8" id="KW-0418">Kinase</keyword>
<dbReference type="GO" id="GO:0006235">
    <property type="term" value="P:dTTP biosynthetic process"/>
    <property type="evidence" value="ECO:0007669"/>
    <property type="project" value="UniProtKB-UniRule"/>
</dbReference>
<comment type="caution">
    <text evidence="10">The sequence shown here is derived from an EMBL/GenBank/DDBJ whole genome shotgun (WGS) entry which is preliminary data.</text>
</comment>
<dbReference type="GO" id="GO:0005524">
    <property type="term" value="F:ATP binding"/>
    <property type="evidence" value="ECO:0007669"/>
    <property type="project" value="UniProtKB-UniRule"/>
</dbReference>
<evidence type="ECO:0000256" key="7">
    <source>
        <dbReference type="ARBA" id="ARBA00048743"/>
    </source>
</evidence>
<evidence type="ECO:0000256" key="8">
    <source>
        <dbReference type="HAMAP-Rule" id="MF_00165"/>
    </source>
</evidence>
<dbReference type="Pfam" id="PF02223">
    <property type="entry name" value="Thymidylate_kin"/>
    <property type="match status" value="1"/>
</dbReference>
<comment type="similarity">
    <text evidence="1 8">Belongs to the thymidylate kinase family.</text>
</comment>
<dbReference type="SUPFAM" id="SSF52540">
    <property type="entry name" value="P-loop containing nucleoside triphosphate hydrolases"/>
    <property type="match status" value="1"/>
</dbReference>
<dbReference type="NCBIfam" id="TIGR00041">
    <property type="entry name" value="DTMP_kinase"/>
    <property type="match status" value="1"/>
</dbReference>
<evidence type="ECO:0000256" key="5">
    <source>
        <dbReference type="ARBA" id="ARBA00022777"/>
    </source>
</evidence>
<dbReference type="Proteomes" id="UP000177117">
    <property type="component" value="Unassembled WGS sequence"/>
</dbReference>
<dbReference type="PANTHER" id="PTHR10344:SF4">
    <property type="entry name" value="UMP-CMP KINASE 2, MITOCHONDRIAL"/>
    <property type="match status" value="1"/>
</dbReference>
<keyword evidence="3 8" id="KW-0545">Nucleotide biosynthesis</keyword>
<dbReference type="HAMAP" id="MF_00165">
    <property type="entry name" value="Thymidylate_kinase"/>
    <property type="match status" value="1"/>
</dbReference>
<comment type="function">
    <text evidence="8">Phosphorylation of dTMP to form dTDP in both de novo and salvage pathways of dTTP synthesis.</text>
</comment>
<organism evidence="10 11">
    <name type="scientific">Candidatus Yanofskybacteria bacterium RIFCSPHIGHO2_01_FULL_41_53</name>
    <dbReference type="NCBI Taxonomy" id="1802663"/>
    <lineage>
        <taxon>Bacteria</taxon>
        <taxon>Candidatus Yanofskyibacteriota</taxon>
    </lineage>
</organism>
<dbReference type="PANTHER" id="PTHR10344">
    <property type="entry name" value="THYMIDYLATE KINASE"/>
    <property type="match status" value="1"/>
</dbReference>
<evidence type="ECO:0000256" key="4">
    <source>
        <dbReference type="ARBA" id="ARBA00022741"/>
    </source>
</evidence>
<dbReference type="InterPro" id="IPR027417">
    <property type="entry name" value="P-loop_NTPase"/>
</dbReference>
<dbReference type="InterPro" id="IPR039430">
    <property type="entry name" value="Thymidylate_kin-like_dom"/>
</dbReference>
<dbReference type="AlphaFoldDB" id="A0A1F8EIT0"/>
<comment type="catalytic activity">
    <reaction evidence="7 8">
        <text>dTMP + ATP = dTDP + ADP</text>
        <dbReference type="Rhea" id="RHEA:13517"/>
        <dbReference type="ChEBI" id="CHEBI:30616"/>
        <dbReference type="ChEBI" id="CHEBI:58369"/>
        <dbReference type="ChEBI" id="CHEBI:63528"/>
        <dbReference type="ChEBI" id="CHEBI:456216"/>
        <dbReference type="EC" id="2.7.4.9"/>
    </reaction>
</comment>
<feature type="domain" description="Thymidylate kinase-like" evidence="9">
    <location>
        <begin position="15"/>
        <end position="208"/>
    </location>
</feature>
<name>A0A1F8EIT0_9BACT</name>
<evidence type="ECO:0000313" key="10">
    <source>
        <dbReference type="EMBL" id="OGM99948.1"/>
    </source>
</evidence>
<dbReference type="GO" id="GO:0006233">
    <property type="term" value="P:dTDP biosynthetic process"/>
    <property type="evidence" value="ECO:0007669"/>
    <property type="project" value="InterPro"/>
</dbReference>
<dbReference type="InterPro" id="IPR018094">
    <property type="entry name" value="Thymidylate_kinase"/>
</dbReference>
<evidence type="ECO:0000256" key="2">
    <source>
        <dbReference type="ARBA" id="ARBA00022679"/>
    </source>
</evidence>
<keyword evidence="4 8" id="KW-0547">Nucleotide-binding</keyword>
<evidence type="ECO:0000313" key="11">
    <source>
        <dbReference type="Proteomes" id="UP000177117"/>
    </source>
</evidence>